<feature type="compositionally biased region" description="Polar residues" evidence="1">
    <location>
        <begin position="7"/>
        <end position="27"/>
    </location>
</feature>
<gene>
    <name evidence="2" type="ORF">DS421_19g652620</name>
</gene>
<reference evidence="2 3" key="1">
    <citation type="submission" date="2020-01" db="EMBL/GenBank/DDBJ databases">
        <title>Genome sequence of Arachis hypogaea, cultivar Shitouqi.</title>
        <authorList>
            <person name="Zhuang W."/>
            <person name="Chen H."/>
            <person name="Varshney R."/>
            <person name="Wang D."/>
            <person name="Ming R."/>
        </authorList>
    </citation>
    <scope>NUCLEOTIDE SEQUENCE [LARGE SCALE GENOMIC DNA]</scope>
    <source>
        <tissue evidence="2">Young leaf</tissue>
    </source>
</reference>
<dbReference type="EMBL" id="CP031001">
    <property type="protein sequence ID" value="QHN77428.1"/>
    <property type="molecule type" value="Genomic_DNA"/>
</dbReference>
<dbReference type="Proteomes" id="UP000464620">
    <property type="component" value="Chromosome B09"/>
</dbReference>
<evidence type="ECO:0000313" key="2">
    <source>
        <dbReference type="EMBL" id="QHN77428.1"/>
    </source>
</evidence>
<feature type="region of interest" description="Disordered" evidence="1">
    <location>
        <begin position="1"/>
        <end position="49"/>
    </location>
</feature>
<protein>
    <submittedName>
        <fullName evidence="2">Uncharacterized protein</fullName>
    </submittedName>
</protein>
<dbReference type="AlphaFoldDB" id="A0A6B9VB34"/>
<name>A0A6B9VB34_ARAHY</name>
<evidence type="ECO:0000313" key="3">
    <source>
        <dbReference type="Proteomes" id="UP000464620"/>
    </source>
</evidence>
<sequence length="108" mass="11662">MTPIYNPVSSSSGHSLDPNPKTQATSASPPQQQLHQLSQDPIRANAASRSGGLNKMTCLVSTSFAFPVRISLPRPPPPIKEVQRLESSLVRFSSSETVTAVQIVTFYP</sequence>
<feature type="compositionally biased region" description="Low complexity" evidence="1">
    <location>
        <begin position="28"/>
        <end position="39"/>
    </location>
</feature>
<evidence type="ECO:0000256" key="1">
    <source>
        <dbReference type="SAM" id="MobiDB-lite"/>
    </source>
</evidence>
<accession>A0A6B9VB34</accession>
<organism evidence="2 3">
    <name type="scientific">Arachis hypogaea</name>
    <name type="common">Peanut</name>
    <dbReference type="NCBI Taxonomy" id="3818"/>
    <lineage>
        <taxon>Eukaryota</taxon>
        <taxon>Viridiplantae</taxon>
        <taxon>Streptophyta</taxon>
        <taxon>Embryophyta</taxon>
        <taxon>Tracheophyta</taxon>
        <taxon>Spermatophyta</taxon>
        <taxon>Magnoliopsida</taxon>
        <taxon>eudicotyledons</taxon>
        <taxon>Gunneridae</taxon>
        <taxon>Pentapetalae</taxon>
        <taxon>rosids</taxon>
        <taxon>fabids</taxon>
        <taxon>Fabales</taxon>
        <taxon>Fabaceae</taxon>
        <taxon>Papilionoideae</taxon>
        <taxon>50 kb inversion clade</taxon>
        <taxon>dalbergioids sensu lato</taxon>
        <taxon>Dalbergieae</taxon>
        <taxon>Pterocarpus clade</taxon>
        <taxon>Arachis</taxon>
    </lineage>
</organism>
<proteinExistence type="predicted"/>